<dbReference type="Pfam" id="PF06423">
    <property type="entry name" value="GWT1"/>
    <property type="match status" value="1"/>
</dbReference>
<evidence type="ECO:0000256" key="5">
    <source>
        <dbReference type="SAM" id="Phobius"/>
    </source>
</evidence>
<evidence type="ECO:0008006" key="8">
    <source>
        <dbReference type="Google" id="ProtNLM"/>
    </source>
</evidence>
<dbReference type="GO" id="GO:0016020">
    <property type="term" value="C:membrane"/>
    <property type="evidence" value="ECO:0007669"/>
    <property type="project" value="UniProtKB-SubCell"/>
</dbReference>
<evidence type="ECO:0000256" key="2">
    <source>
        <dbReference type="ARBA" id="ARBA00022692"/>
    </source>
</evidence>
<feature type="transmembrane region" description="Helical" evidence="5">
    <location>
        <begin position="213"/>
        <end position="232"/>
    </location>
</feature>
<keyword evidence="2 5" id="KW-0812">Transmembrane</keyword>
<organism evidence="6 7">
    <name type="scientific">Babesia gibsoni</name>
    <dbReference type="NCBI Taxonomy" id="33632"/>
    <lineage>
        <taxon>Eukaryota</taxon>
        <taxon>Sar</taxon>
        <taxon>Alveolata</taxon>
        <taxon>Apicomplexa</taxon>
        <taxon>Aconoidasida</taxon>
        <taxon>Piroplasmida</taxon>
        <taxon>Babesiidae</taxon>
        <taxon>Babesia</taxon>
    </lineage>
</organism>
<comment type="subcellular location">
    <subcellularLocation>
        <location evidence="1">Membrane</location>
        <topology evidence="1">Multi-pass membrane protein</topology>
    </subcellularLocation>
</comment>
<keyword evidence="4 5" id="KW-0472">Membrane</keyword>
<dbReference type="AlphaFoldDB" id="A0AAD8P913"/>
<name>A0AAD8P913_BABGI</name>
<feature type="transmembrane region" description="Helical" evidence="5">
    <location>
        <begin position="343"/>
        <end position="363"/>
    </location>
</feature>
<dbReference type="InterPro" id="IPR009447">
    <property type="entry name" value="PIGW/GWT1"/>
</dbReference>
<accession>A0AAD8P913</accession>
<evidence type="ECO:0000256" key="3">
    <source>
        <dbReference type="ARBA" id="ARBA00022989"/>
    </source>
</evidence>
<dbReference type="GO" id="GO:0072659">
    <property type="term" value="P:protein localization to plasma membrane"/>
    <property type="evidence" value="ECO:0007669"/>
    <property type="project" value="TreeGrafter"/>
</dbReference>
<sequence>MYGLQSFMLNLCPVNVLRPTFPYPMHDDVRAAVIEIYKDAVLRDTDGFNRMVQEVYGLDLVPQIPVNDYDSTLAYYSKNLANRGLSYQNLVKLNRYGCIWRTTPKLYRNLQHSFHGKDGSARSTYHAALSCLLLSITCINSAFKVSPNPIIRYAHSFACLALLNALLFFTNFVELLIGISLINMAILFYITRNIKDPPVVTADDNEDRSCLKMIFHVRGCITVLTVIAILAYDNIYFNRLFSKTFYSGFSTMDAGSSIMLTLSGCMTGLSRKDKRRSLLTIIKRNWLLFLLGAIRTLSTAGLDYDVPVEEYGVHMNFFMVLGFTKLCRFAVYTDNMTVVSEIIISFVPTHLLLLVPLAMTISYEALLIRYDVLNVFPSLPRETILSANKEGIAAIPNSTSLYLLGYLATKYLGSLYNEKKFVEGSLFISGSLTCCMLGSLLLYYLGLPTSRTLVCDTTSSIHRI</sequence>
<comment type="caution">
    <text evidence="6">The sequence shown here is derived from an EMBL/GenBank/DDBJ whole genome shotgun (WGS) entry which is preliminary data.</text>
</comment>
<feature type="transmembrane region" description="Helical" evidence="5">
    <location>
        <begin position="314"/>
        <end position="331"/>
    </location>
</feature>
<dbReference type="PANTHER" id="PTHR20661">
    <property type="entry name" value="PHOSPHATIDYLINOSITOL-GLYCAN BIOSYNTHESIS CLASS W PROTEIN"/>
    <property type="match status" value="1"/>
</dbReference>
<feature type="transmembrane region" description="Helical" evidence="5">
    <location>
        <begin position="426"/>
        <end position="445"/>
    </location>
</feature>
<dbReference type="GO" id="GO:0006506">
    <property type="term" value="P:GPI anchor biosynthetic process"/>
    <property type="evidence" value="ECO:0007669"/>
    <property type="project" value="InterPro"/>
</dbReference>
<protein>
    <recommendedName>
        <fullName evidence="8">GPI-anchored wall transfer protein 1</fullName>
    </recommendedName>
</protein>
<dbReference type="PANTHER" id="PTHR20661:SF0">
    <property type="entry name" value="PHOSPHATIDYLINOSITOL-GLYCAN BIOSYNTHESIS CLASS W PROTEIN"/>
    <property type="match status" value="1"/>
</dbReference>
<evidence type="ECO:0000256" key="1">
    <source>
        <dbReference type="ARBA" id="ARBA00004141"/>
    </source>
</evidence>
<keyword evidence="3 5" id="KW-1133">Transmembrane helix</keyword>
<evidence type="ECO:0000313" key="7">
    <source>
        <dbReference type="Proteomes" id="UP001230268"/>
    </source>
</evidence>
<feature type="transmembrane region" description="Helical" evidence="5">
    <location>
        <begin position="175"/>
        <end position="192"/>
    </location>
</feature>
<reference evidence="6" key="1">
    <citation type="submission" date="2023-08" db="EMBL/GenBank/DDBJ databases">
        <title>Draft sequence of the Babesia gibsoni genome.</title>
        <authorList>
            <person name="Yamagishi J.Y."/>
            <person name="Xuan X.X."/>
        </authorList>
    </citation>
    <scope>NUCLEOTIDE SEQUENCE</scope>
    <source>
        <strain evidence="6">Azabu</strain>
    </source>
</reference>
<dbReference type="EMBL" id="JAVEPI010000003">
    <property type="protein sequence ID" value="KAK1443055.1"/>
    <property type="molecule type" value="Genomic_DNA"/>
</dbReference>
<feature type="transmembrane region" description="Helical" evidence="5">
    <location>
        <begin position="244"/>
        <end position="265"/>
    </location>
</feature>
<gene>
    <name evidence="6" type="ORF">BgAZ_305730</name>
</gene>
<evidence type="ECO:0000313" key="6">
    <source>
        <dbReference type="EMBL" id="KAK1443055.1"/>
    </source>
</evidence>
<dbReference type="GO" id="GO:0032216">
    <property type="term" value="F:glucosaminyl-phosphatidylinositol O-acyltransferase activity"/>
    <property type="evidence" value="ECO:0007669"/>
    <property type="project" value="TreeGrafter"/>
</dbReference>
<feature type="transmembrane region" description="Helical" evidence="5">
    <location>
        <begin position="286"/>
        <end position="302"/>
    </location>
</feature>
<keyword evidence="7" id="KW-1185">Reference proteome</keyword>
<dbReference type="Proteomes" id="UP001230268">
    <property type="component" value="Unassembled WGS sequence"/>
</dbReference>
<dbReference type="GO" id="GO:0005783">
    <property type="term" value="C:endoplasmic reticulum"/>
    <property type="evidence" value="ECO:0007669"/>
    <property type="project" value="TreeGrafter"/>
</dbReference>
<evidence type="ECO:0000256" key="4">
    <source>
        <dbReference type="ARBA" id="ARBA00023136"/>
    </source>
</evidence>
<proteinExistence type="predicted"/>